<feature type="domain" description="RING-type" evidence="10">
    <location>
        <begin position="114"/>
        <end position="315"/>
    </location>
</feature>
<evidence type="ECO:0000313" key="11">
    <source>
        <dbReference type="EMBL" id="KAH0552922.1"/>
    </source>
</evidence>
<sequence>MDSLLDDPEDSWFIALMDFAAPSWNLEAKGSRSDVWGNGFPANLASGGMGSSNENITDYRNLAEVADQGAMLSARLDATEHVAGRYRSTREQAESNGSSSLSAPKSEEDSKKEIQYECTACTDTFPDRDIVRFPCNHYYCAKCTAELFESAAKDESRFPPKCCGKKIPLSVAAGSLTSVQILRFKRKSVEYTTLDRTYCSSEGCSTFIEPSTIEGDIATCGQCCHKTCVKCKCKSHEGECPEDIALDSLVKKAREKGWQRCFKCKRMVERVSGCNHMRYETLLVELARQHYRTISEGNLGAAATLNSATPVAKSGKLAPADPTKSAATPMRARGPSACAATSATLASLYRSNSNGTWTCATPRTAKSGSALTCLR</sequence>
<dbReference type="GO" id="GO:0061630">
    <property type="term" value="F:ubiquitin protein ligase activity"/>
    <property type="evidence" value="ECO:0007669"/>
    <property type="project" value="UniProtKB-EC"/>
</dbReference>
<evidence type="ECO:0000256" key="1">
    <source>
        <dbReference type="ARBA" id="ARBA00001798"/>
    </source>
</evidence>
<feature type="non-terminal residue" evidence="11">
    <location>
        <position position="375"/>
    </location>
</feature>
<comment type="caution">
    <text evidence="11">The sequence shown here is derived from an EMBL/GenBank/DDBJ whole genome shotgun (WGS) entry which is preliminary data.</text>
</comment>
<evidence type="ECO:0000256" key="2">
    <source>
        <dbReference type="ARBA" id="ARBA00012251"/>
    </source>
</evidence>
<keyword evidence="7" id="KW-0833">Ubl conjugation pathway</keyword>
<keyword evidence="8" id="KW-0862">Zinc</keyword>
<accession>A0A9P8IIS0</accession>
<dbReference type="InterPro" id="IPR031127">
    <property type="entry name" value="E3_UB_ligase_RBR"/>
</dbReference>
<evidence type="ECO:0000256" key="7">
    <source>
        <dbReference type="ARBA" id="ARBA00022786"/>
    </source>
</evidence>
<keyword evidence="6" id="KW-0863">Zinc-finger</keyword>
<reference evidence="11" key="1">
    <citation type="submission" date="2021-03" db="EMBL/GenBank/DDBJ databases">
        <title>Comparative genomics and phylogenomic investigation of the class Geoglossomycetes provide insights into ecological specialization and systematics.</title>
        <authorList>
            <person name="Melie T."/>
            <person name="Pirro S."/>
            <person name="Miller A.N."/>
            <person name="Quandt A."/>
        </authorList>
    </citation>
    <scope>NUCLEOTIDE SEQUENCE</scope>
    <source>
        <strain evidence="11">CAQ_001_2017</strain>
    </source>
</reference>
<evidence type="ECO:0000256" key="4">
    <source>
        <dbReference type="ARBA" id="ARBA00022723"/>
    </source>
</evidence>
<dbReference type="EMBL" id="JAGHQM010001706">
    <property type="protein sequence ID" value="KAH0552922.1"/>
    <property type="molecule type" value="Genomic_DNA"/>
</dbReference>
<evidence type="ECO:0000256" key="8">
    <source>
        <dbReference type="ARBA" id="ARBA00022833"/>
    </source>
</evidence>
<organism evidence="11 12">
    <name type="scientific">Trichoglossum hirsutum</name>
    <dbReference type="NCBI Taxonomy" id="265104"/>
    <lineage>
        <taxon>Eukaryota</taxon>
        <taxon>Fungi</taxon>
        <taxon>Dikarya</taxon>
        <taxon>Ascomycota</taxon>
        <taxon>Pezizomycotina</taxon>
        <taxon>Geoglossomycetes</taxon>
        <taxon>Geoglossales</taxon>
        <taxon>Geoglossaceae</taxon>
        <taxon>Trichoglossum</taxon>
    </lineage>
</organism>
<evidence type="ECO:0000259" key="10">
    <source>
        <dbReference type="PROSITE" id="PS51873"/>
    </source>
</evidence>
<evidence type="ECO:0000256" key="6">
    <source>
        <dbReference type="ARBA" id="ARBA00022771"/>
    </source>
</evidence>
<dbReference type="GO" id="GO:0016567">
    <property type="term" value="P:protein ubiquitination"/>
    <property type="evidence" value="ECO:0007669"/>
    <property type="project" value="InterPro"/>
</dbReference>
<feature type="compositionally biased region" description="Polar residues" evidence="9">
    <location>
        <begin position="94"/>
        <end position="103"/>
    </location>
</feature>
<name>A0A9P8IIS0_9PEZI</name>
<dbReference type="PROSITE" id="PS51873">
    <property type="entry name" value="TRIAD"/>
    <property type="match status" value="1"/>
</dbReference>
<dbReference type="Gene3D" id="1.20.120.1750">
    <property type="match status" value="1"/>
</dbReference>
<dbReference type="InterPro" id="IPR044066">
    <property type="entry name" value="TRIAD_supradom"/>
</dbReference>
<dbReference type="GO" id="GO:0008270">
    <property type="term" value="F:zinc ion binding"/>
    <property type="evidence" value="ECO:0007669"/>
    <property type="project" value="UniProtKB-KW"/>
</dbReference>
<dbReference type="InterPro" id="IPR013083">
    <property type="entry name" value="Znf_RING/FYVE/PHD"/>
</dbReference>
<dbReference type="Pfam" id="PF01485">
    <property type="entry name" value="IBR"/>
    <property type="match status" value="1"/>
</dbReference>
<evidence type="ECO:0000256" key="5">
    <source>
        <dbReference type="ARBA" id="ARBA00022737"/>
    </source>
</evidence>
<dbReference type="AlphaFoldDB" id="A0A9P8IIS0"/>
<proteinExistence type="predicted"/>
<dbReference type="Gene3D" id="3.30.40.10">
    <property type="entry name" value="Zinc/RING finger domain, C3HC4 (zinc finger)"/>
    <property type="match status" value="1"/>
</dbReference>
<feature type="region of interest" description="Disordered" evidence="9">
    <location>
        <begin position="313"/>
        <end position="332"/>
    </location>
</feature>
<dbReference type="PANTHER" id="PTHR11685">
    <property type="entry name" value="RBR FAMILY RING FINGER AND IBR DOMAIN-CONTAINING"/>
    <property type="match status" value="1"/>
</dbReference>
<keyword evidence="3" id="KW-0808">Transferase</keyword>
<dbReference type="CDD" id="cd20335">
    <property type="entry name" value="BRcat_RBR"/>
    <property type="match status" value="1"/>
</dbReference>
<keyword evidence="4" id="KW-0479">Metal-binding</keyword>
<keyword evidence="12" id="KW-1185">Reference proteome</keyword>
<evidence type="ECO:0000256" key="3">
    <source>
        <dbReference type="ARBA" id="ARBA00022679"/>
    </source>
</evidence>
<dbReference type="SUPFAM" id="SSF57850">
    <property type="entry name" value="RING/U-box"/>
    <property type="match status" value="1"/>
</dbReference>
<gene>
    <name evidence="11" type="ORF">GP486_006880</name>
</gene>
<comment type="catalytic activity">
    <reaction evidence="1">
        <text>[E2 ubiquitin-conjugating enzyme]-S-ubiquitinyl-L-cysteine + [acceptor protein]-L-lysine = [E2 ubiquitin-conjugating enzyme]-L-cysteine + [acceptor protein]-N(6)-ubiquitinyl-L-lysine.</text>
        <dbReference type="EC" id="2.3.2.31"/>
    </reaction>
</comment>
<dbReference type="EC" id="2.3.2.31" evidence="2"/>
<keyword evidence="5" id="KW-0677">Repeat</keyword>
<dbReference type="Proteomes" id="UP000750711">
    <property type="component" value="Unassembled WGS sequence"/>
</dbReference>
<protein>
    <recommendedName>
        <fullName evidence="2">RBR-type E3 ubiquitin transferase</fullName>
        <ecNumber evidence="2">2.3.2.31</ecNumber>
    </recommendedName>
</protein>
<evidence type="ECO:0000256" key="9">
    <source>
        <dbReference type="SAM" id="MobiDB-lite"/>
    </source>
</evidence>
<evidence type="ECO:0000313" key="12">
    <source>
        <dbReference type="Proteomes" id="UP000750711"/>
    </source>
</evidence>
<feature type="region of interest" description="Disordered" evidence="9">
    <location>
        <begin position="87"/>
        <end position="108"/>
    </location>
</feature>
<dbReference type="InterPro" id="IPR002867">
    <property type="entry name" value="IBR_dom"/>
</dbReference>